<gene>
    <name evidence="1" type="ORF">ES815_02510</name>
</gene>
<proteinExistence type="predicted"/>
<sequence>MLVSPFSWRVGWSGSVRLKGNGNWNNYRGEYWIMLAASRTMSAHFAPRRAEEHRTCRRKECHQ</sequence>
<evidence type="ECO:0000313" key="1">
    <source>
        <dbReference type="EMBL" id="QDK17236.1"/>
    </source>
</evidence>
<organism evidence="1 2">
    <name type="scientific">Leclercia adecarboxylata</name>
    <dbReference type="NCBI Taxonomy" id="83655"/>
    <lineage>
        <taxon>Bacteria</taxon>
        <taxon>Pseudomonadati</taxon>
        <taxon>Pseudomonadota</taxon>
        <taxon>Gammaproteobacteria</taxon>
        <taxon>Enterobacterales</taxon>
        <taxon>Enterobacteriaceae</taxon>
        <taxon>Leclercia</taxon>
    </lineage>
</organism>
<dbReference type="EMBL" id="CP035382">
    <property type="protein sequence ID" value="QDK17236.1"/>
    <property type="molecule type" value="Genomic_DNA"/>
</dbReference>
<reference evidence="1 2" key="1">
    <citation type="submission" date="2019-01" db="EMBL/GenBank/DDBJ databases">
        <title>Florfenicol resistance in Enterobacteriaceae and whole-genome sequence analysis of florfenicol-resistant Leclercia adecarboxylata strain R25.</title>
        <authorList>
            <person name="Bao Q."/>
            <person name="Ying Y."/>
        </authorList>
    </citation>
    <scope>NUCLEOTIDE SEQUENCE [LARGE SCALE GENOMIC DNA]</scope>
    <source>
        <strain evidence="1 2">R25</strain>
    </source>
</reference>
<protein>
    <submittedName>
        <fullName evidence="1">Uncharacterized protein</fullName>
    </submittedName>
</protein>
<name>A0AAP9D9N7_9ENTR</name>
<evidence type="ECO:0000313" key="2">
    <source>
        <dbReference type="Proteomes" id="UP000317812"/>
    </source>
</evidence>
<accession>A0AAP9D9N7</accession>
<dbReference type="AlphaFoldDB" id="A0AAP9D9N7"/>
<dbReference type="Proteomes" id="UP000317812">
    <property type="component" value="Chromosome"/>
</dbReference>